<evidence type="ECO:0000313" key="2">
    <source>
        <dbReference type="EMBL" id="MBC8557527.1"/>
    </source>
</evidence>
<dbReference type="Proteomes" id="UP000637513">
    <property type="component" value="Unassembled WGS sequence"/>
</dbReference>
<reference evidence="2 3" key="1">
    <citation type="submission" date="2020-08" db="EMBL/GenBank/DDBJ databases">
        <title>Genome public.</title>
        <authorList>
            <person name="Liu C."/>
            <person name="Sun Q."/>
        </authorList>
    </citation>
    <scope>NUCLEOTIDE SEQUENCE [LARGE SCALE GENOMIC DNA]</scope>
    <source>
        <strain evidence="2 3">BX3</strain>
    </source>
</reference>
<dbReference type="Pfam" id="PF05067">
    <property type="entry name" value="Mn_catalase"/>
    <property type="match status" value="1"/>
</dbReference>
<proteinExistence type="inferred from homology"/>
<gene>
    <name evidence="2" type="ORF">H8700_07380</name>
</gene>
<keyword evidence="3" id="KW-1185">Reference proteome</keyword>
<name>A0ABR7MW92_9FIRM</name>
<dbReference type="InterPro" id="IPR012347">
    <property type="entry name" value="Ferritin-like"/>
</dbReference>
<dbReference type="EMBL" id="JACRSW010000029">
    <property type="protein sequence ID" value="MBC8557527.1"/>
    <property type="molecule type" value="Genomic_DNA"/>
</dbReference>
<sequence length="104" mass="11861">MWNYEKRLQYPVHITRTNAKAAQIIMSQYGGPDGEASASMRYLTQRYSMENRAVIGTLTDIGISVMIATTILTHIKCIILMHNAYKIEFFTDLDSDKTVIILPF</sequence>
<comment type="similarity">
    <text evidence="1">Belongs to the manganese catalase family.</text>
</comment>
<accession>A0ABR7MW92</accession>
<dbReference type="Gene3D" id="1.20.1260.10">
    <property type="match status" value="1"/>
</dbReference>
<evidence type="ECO:0000256" key="1">
    <source>
        <dbReference type="ARBA" id="ARBA00007644"/>
    </source>
</evidence>
<dbReference type="InterPro" id="IPR007760">
    <property type="entry name" value="Mn_catalase"/>
</dbReference>
<organism evidence="2 3">
    <name type="scientific">Jutongia hominis</name>
    <dbReference type="NCBI Taxonomy" id="2763664"/>
    <lineage>
        <taxon>Bacteria</taxon>
        <taxon>Bacillati</taxon>
        <taxon>Bacillota</taxon>
        <taxon>Clostridia</taxon>
        <taxon>Lachnospirales</taxon>
        <taxon>Lachnospiraceae</taxon>
        <taxon>Jutongia</taxon>
    </lineage>
</organism>
<protein>
    <submittedName>
        <fullName evidence="2">Manganese catalase family protein</fullName>
    </submittedName>
</protein>
<dbReference type="InterPro" id="IPR009078">
    <property type="entry name" value="Ferritin-like_SF"/>
</dbReference>
<evidence type="ECO:0000313" key="3">
    <source>
        <dbReference type="Proteomes" id="UP000637513"/>
    </source>
</evidence>
<dbReference type="SUPFAM" id="SSF47240">
    <property type="entry name" value="Ferritin-like"/>
    <property type="match status" value="1"/>
</dbReference>
<comment type="caution">
    <text evidence="2">The sequence shown here is derived from an EMBL/GenBank/DDBJ whole genome shotgun (WGS) entry which is preliminary data.</text>
</comment>